<dbReference type="Proteomes" id="UP000002613">
    <property type="component" value="Chromosome"/>
</dbReference>
<dbReference type="STRING" id="589924.Ferp_0876"/>
<dbReference type="Pfam" id="PF23365">
    <property type="entry name" value="DUF7090"/>
    <property type="match status" value="1"/>
</dbReference>
<evidence type="ECO:0000313" key="2">
    <source>
        <dbReference type="Proteomes" id="UP000002613"/>
    </source>
</evidence>
<keyword evidence="2" id="KW-1185">Reference proteome</keyword>
<dbReference type="HOGENOM" id="CLU_121268_0_0_2"/>
<proteinExistence type="predicted"/>
<reference evidence="1 2" key="2">
    <citation type="journal article" date="2011" name="Stand. Genomic Sci.">
        <title>Complete genome sequence of Ferroglobus placidus AEDII12DO.</title>
        <authorList>
            <person name="Anderson I."/>
            <person name="Risso C."/>
            <person name="Holmes D."/>
            <person name="Lucas S."/>
            <person name="Copeland A."/>
            <person name="Lapidus A."/>
            <person name="Cheng J.F."/>
            <person name="Bruce D."/>
            <person name="Goodwin L."/>
            <person name="Pitluck S."/>
            <person name="Saunders E."/>
            <person name="Brettin T."/>
            <person name="Detter J.C."/>
            <person name="Han C."/>
            <person name="Tapia R."/>
            <person name="Larimer F."/>
            <person name="Land M."/>
            <person name="Hauser L."/>
            <person name="Woyke T."/>
            <person name="Lovley D."/>
            <person name="Kyrpides N."/>
            <person name="Ivanova N."/>
        </authorList>
    </citation>
    <scope>NUCLEOTIDE SEQUENCE [LARGE SCALE GENOMIC DNA]</scope>
    <source>
        <strain evidence="2">DSM 10642 / AEDII12DO</strain>
    </source>
</reference>
<gene>
    <name evidence="1" type="ordered locus">Ferp_0876</name>
</gene>
<protein>
    <recommendedName>
        <fullName evidence="3">KaiC-like domain-containing protein</fullName>
    </recommendedName>
</protein>
<dbReference type="InterPro" id="IPR055516">
    <property type="entry name" value="DUF7090"/>
</dbReference>
<dbReference type="AlphaFoldDB" id="D3RX31"/>
<accession>D3RX31</accession>
<organism evidence="1 2">
    <name type="scientific">Ferroglobus placidus (strain DSM 10642 / AEDII12DO)</name>
    <dbReference type="NCBI Taxonomy" id="589924"/>
    <lineage>
        <taxon>Archaea</taxon>
        <taxon>Methanobacteriati</taxon>
        <taxon>Methanobacteriota</taxon>
        <taxon>Archaeoglobi</taxon>
        <taxon>Archaeoglobales</taxon>
        <taxon>Archaeoglobaceae</taxon>
        <taxon>Ferroglobus</taxon>
    </lineage>
</organism>
<dbReference type="eggNOG" id="arCOG02452">
    <property type="taxonomic scope" value="Archaea"/>
</dbReference>
<dbReference type="KEGG" id="fpl:Ferp_0876"/>
<dbReference type="PaxDb" id="589924-Ferp_0876"/>
<dbReference type="InterPro" id="IPR027417">
    <property type="entry name" value="P-loop_NTPase"/>
</dbReference>
<evidence type="ECO:0000313" key="1">
    <source>
        <dbReference type="EMBL" id="ADC65044.1"/>
    </source>
</evidence>
<dbReference type="Gene3D" id="3.40.50.300">
    <property type="entry name" value="P-loop containing nucleotide triphosphate hydrolases"/>
    <property type="match status" value="1"/>
</dbReference>
<name>D3RX31_FERPA</name>
<dbReference type="EMBL" id="CP001899">
    <property type="protein sequence ID" value="ADC65044.1"/>
    <property type="molecule type" value="Genomic_DNA"/>
</dbReference>
<reference evidence="2" key="1">
    <citation type="submission" date="2010-02" db="EMBL/GenBank/DDBJ databases">
        <title>Complete sequence of Ferroglobus placidus DSM 10642.</title>
        <authorList>
            <consortium name="US DOE Joint Genome Institute"/>
            <person name="Lucas S."/>
            <person name="Copeland A."/>
            <person name="Lapidus A."/>
            <person name="Cheng J.-F."/>
            <person name="Bruce D."/>
            <person name="Goodwin L."/>
            <person name="Pitluck S."/>
            <person name="Saunders E."/>
            <person name="Brettin T."/>
            <person name="Detter J.C."/>
            <person name="Han C."/>
            <person name="Tapia R."/>
            <person name="Larimer F."/>
            <person name="Land M."/>
            <person name="Hauser L."/>
            <person name="Kyrpides N."/>
            <person name="Ivanova N."/>
            <person name="Holmes D."/>
            <person name="Lovley D."/>
            <person name="Kyrpides N."/>
            <person name="Anderson I.J."/>
            <person name="Woyke T."/>
        </authorList>
    </citation>
    <scope>NUCLEOTIDE SEQUENCE [LARGE SCALE GENOMIC DNA]</scope>
    <source>
        <strain evidence="2">DSM 10642 / AEDII12DO</strain>
    </source>
</reference>
<sequence>MLEDVIRKVEVALANGAEIFLFKVNTKNYAAILSSVLRYFTSFAEGVYVSLNKPCKSLKRILSSSGVNVEKLVFIDCVSREYSYEKEEDCIYVSSPDPVHIQVALTRALEKLNSNHRFVFFDSLSIISLYKSKESMIKFLRQVTGRMRAEGLAVILFTLSGELDESTYAQVFLMSDEVIELV</sequence>
<evidence type="ECO:0008006" key="3">
    <source>
        <dbReference type="Google" id="ProtNLM"/>
    </source>
</evidence>